<organism evidence="3 4">
    <name type="scientific">Castilleja foliolosa</name>
    <dbReference type="NCBI Taxonomy" id="1961234"/>
    <lineage>
        <taxon>Eukaryota</taxon>
        <taxon>Viridiplantae</taxon>
        <taxon>Streptophyta</taxon>
        <taxon>Embryophyta</taxon>
        <taxon>Tracheophyta</taxon>
        <taxon>Spermatophyta</taxon>
        <taxon>Magnoliopsida</taxon>
        <taxon>eudicotyledons</taxon>
        <taxon>Gunneridae</taxon>
        <taxon>Pentapetalae</taxon>
        <taxon>asterids</taxon>
        <taxon>lamiids</taxon>
        <taxon>Lamiales</taxon>
        <taxon>Orobanchaceae</taxon>
        <taxon>Pedicularideae</taxon>
        <taxon>Castillejinae</taxon>
        <taxon>Castilleja</taxon>
    </lineage>
</organism>
<dbReference type="AlphaFoldDB" id="A0ABD3BV38"/>
<accession>A0ABD3BV38</accession>
<dbReference type="EMBL" id="JAVIJP010000066">
    <property type="protein sequence ID" value="KAL3621132.1"/>
    <property type="molecule type" value="Genomic_DNA"/>
</dbReference>
<sequence length="679" mass="70777">MAKPSSQNLVWVLVLISVAIAEATPPGIANNPSHARCLIKKYKLCYNLEHVCPKFCPDSCTVECVSCKPICSGGSTVPPPDSDQSPSPPEGEKSPPKASPPDDGKGSEKGDNNGKGNDNGNGKGDNNGKGNDDGKGDNNGNGNDNGNGKGDDKGKGDDNNGKGNGDGKGGGDGKGTPGAPTPSPSPPASPPHYSPPPPTTPSQSPSTSPPPQYSPPPTPAQSPPPPTPSSPPTSPPQYPPPPTPTPSPPPPTPSSPPTSPPQYPPPPSTPTTPTPSPPLPTPSSPPTSPPEYPPPPSNPTIPTSPPPTPSSPPTSPPQSPPPPSTPTPSPPLPTPSSPPQYPPPTPTPTTPPPTSQTPPVSPSPPPTYIPPPPNDSSEAAGGKRKRCRDRINYPHCYGIQHVCPSSCPNTCEIDCVTCKPVCKCDMPGAVCQDPRFIGGDGLTFYFHGKKDQDFCLVTDPNLHINAHFIGRRNENMKRDFTWVQSIAILFGNHQIYVGAQKTATWNHAIDRLSVKFDDQSIVLPAAEGSSWQPANLPSATMKRDSDTNSIIIEIDGLLQISVKVVPITQQESKVHNYGITEDDCFAHLELGFKFFSLSENVNGVLGQTYKGNYASRVKMGVAMPVLGGEKEFAVSSLFGADCAVSQFGGGKLQLGGNGLELPGMKCSSGIDGKGVVCKR</sequence>
<feature type="compositionally biased region" description="Gly residues" evidence="1">
    <location>
        <begin position="137"/>
        <end position="148"/>
    </location>
</feature>
<feature type="compositionally biased region" description="Pro residues" evidence="1">
    <location>
        <begin position="179"/>
        <end position="200"/>
    </location>
</feature>
<evidence type="ECO:0000256" key="1">
    <source>
        <dbReference type="SAM" id="MobiDB-lite"/>
    </source>
</evidence>
<keyword evidence="4" id="KW-1185">Reference proteome</keyword>
<feature type="compositionally biased region" description="Basic and acidic residues" evidence="1">
    <location>
        <begin position="149"/>
        <end position="160"/>
    </location>
</feature>
<feature type="compositionally biased region" description="Pro residues" evidence="1">
    <location>
        <begin position="207"/>
        <end position="374"/>
    </location>
</feature>
<feature type="compositionally biased region" description="Pro residues" evidence="1">
    <location>
        <begin position="77"/>
        <end position="89"/>
    </location>
</feature>
<evidence type="ECO:0000313" key="4">
    <source>
        <dbReference type="Proteomes" id="UP001632038"/>
    </source>
</evidence>
<keyword evidence="2" id="KW-0732">Signal</keyword>
<dbReference type="Pfam" id="PF06830">
    <property type="entry name" value="Root_cap"/>
    <property type="match status" value="1"/>
</dbReference>
<evidence type="ECO:0000313" key="3">
    <source>
        <dbReference type="EMBL" id="KAL3621132.1"/>
    </source>
</evidence>
<feature type="compositionally biased region" description="Gly residues" evidence="1">
    <location>
        <begin position="117"/>
        <end position="127"/>
    </location>
</feature>
<feature type="region of interest" description="Disordered" evidence="1">
    <location>
        <begin position="75"/>
        <end position="385"/>
    </location>
</feature>
<name>A0ABD3BV38_9LAMI</name>
<reference evidence="4" key="1">
    <citation type="journal article" date="2024" name="IScience">
        <title>Strigolactones Initiate the Formation of Haustorium-like Structures in Castilleja.</title>
        <authorList>
            <person name="Buerger M."/>
            <person name="Peterson D."/>
            <person name="Chory J."/>
        </authorList>
    </citation>
    <scope>NUCLEOTIDE SEQUENCE [LARGE SCALE GENOMIC DNA]</scope>
</reference>
<feature type="chain" id="PRO_5044884852" evidence="2">
    <location>
        <begin position="24"/>
        <end position="679"/>
    </location>
</feature>
<dbReference type="PRINTS" id="PR01217">
    <property type="entry name" value="PRICHEXTENSN"/>
</dbReference>
<feature type="signal peptide" evidence="2">
    <location>
        <begin position="1"/>
        <end position="23"/>
    </location>
</feature>
<feature type="compositionally biased region" description="Basic and acidic residues" evidence="1">
    <location>
        <begin position="90"/>
        <end position="112"/>
    </location>
</feature>
<feature type="compositionally biased region" description="Gly residues" evidence="1">
    <location>
        <begin position="162"/>
        <end position="176"/>
    </location>
</feature>
<proteinExistence type="predicted"/>
<dbReference type="PANTHER" id="PTHR31656">
    <property type="entry name" value="ROOT CAP DOMAIN-CONTAINING PROTEIN"/>
    <property type="match status" value="1"/>
</dbReference>
<evidence type="ECO:0000256" key="2">
    <source>
        <dbReference type="SAM" id="SignalP"/>
    </source>
</evidence>
<dbReference type="InterPro" id="IPR009646">
    <property type="entry name" value="Root_cap"/>
</dbReference>
<protein>
    <submittedName>
        <fullName evidence="3">Uncharacterized protein</fullName>
    </submittedName>
</protein>
<dbReference type="Proteomes" id="UP001632038">
    <property type="component" value="Unassembled WGS sequence"/>
</dbReference>
<comment type="caution">
    <text evidence="3">The sequence shown here is derived from an EMBL/GenBank/DDBJ whole genome shotgun (WGS) entry which is preliminary data.</text>
</comment>
<gene>
    <name evidence="3" type="ORF">CASFOL_036044</name>
</gene>